<dbReference type="Pfam" id="PF10232">
    <property type="entry name" value="Med8"/>
    <property type="match status" value="1"/>
</dbReference>
<proteinExistence type="inferred from homology"/>
<evidence type="ECO:0000313" key="4">
    <source>
        <dbReference type="Proteomes" id="UP000038010"/>
    </source>
</evidence>
<dbReference type="Proteomes" id="UP000038010">
    <property type="component" value="Unassembled WGS sequence"/>
</dbReference>
<gene>
    <name evidence="1" type="primary">MED8</name>
    <name evidence="3" type="ORF">AB675_3364</name>
</gene>
<accession>A0A0N1P0V5</accession>
<keyword evidence="1" id="KW-0805">Transcription regulation</keyword>
<comment type="caution">
    <text evidence="3">The sequence shown here is derived from an EMBL/GenBank/DDBJ whole genome shotgun (WGS) entry which is preliminary data.</text>
</comment>
<dbReference type="EMBL" id="LFJN01000014">
    <property type="protein sequence ID" value="KPI39644.1"/>
    <property type="molecule type" value="Genomic_DNA"/>
</dbReference>
<name>A0A0N1P0V5_9EURO</name>
<dbReference type="GO" id="GO:0003712">
    <property type="term" value="F:transcription coregulator activity"/>
    <property type="evidence" value="ECO:0007669"/>
    <property type="project" value="InterPro"/>
</dbReference>
<dbReference type="GO" id="GO:0016592">
    <property type="term" value="C:mediator complex"/>
    <property type="evidence" value="ECO:0007669"/>
    <property type="project" value="InterPro"/>
</dbReference>
<dbReference type="AlphaFoldDB" id="A0A0N1P0V5"/>
<comment type="similarity">
    <text evidence="1">Belongs to the Mediator complex subunit 8 family.</text>
</comment>
<evidence type="ECO:0000256" key="1">
    <source>
        <dbReference type="RuleBase" id="RU364144"/>
    </source>
</evidence>
<dbReference type="Gene3D" id="1.20.58.1710">
    <property type="match status" value="1"/>
</dbReference>
<dbReference type="GO" id="GO:0006357">
    <property type="term" value="P:regulation of transcription by RNA polymerase II"/>
    <property type="evidence" value="ECO:0007669"/>
    <property type="project" value="InterPro"/>
</dbReference>
<keyword evidence="1" id="KW-0010">Activator</keyword>
<comment type="subcellular location">
    <subcellularLocation>
        <location evidence="1">Nucleus</location>
    </subcellularLocation>
</comment>
<keyword evidence="1" id="KW-0539">Nucleus</keyword>
<dbReference type="InterPro" id="IPR019364">
    <property type="entry name" value="Mediatior_Med8_fun/met"/>
</dbReference>
<reference evidence="3 4" key="1">
    <citation type="submission" date="2015-06" db="EMBL/GenBank/DDBJ databases">
        <title>Draft genome of the ant-associated black yeast Phialophora attae CBS 131958.</title>
        <authorList>
            <person name="Moreno L.F."/>
            <person name="Stielow B.J."/>
            <person name="de Hoog S."/>
            <person name="Vicente V.A."/>
            <person name="Weiss V.A."/>
            <person name="de Vries M."/>
            <person name="Cruz L.M."/>
            <person name="Souza E.M."/>
        </authorList>
    </citation>
    <scope>NUCLEOTIDE SEQUENCE [LARGE SCALE GENOMIC DNA]</scope>
    <source>
        <strain evidence="3 4">CBS 131958</strain>
    </source>
</reference>
<feature type="compositionally biased region" description="Acidic residues" evidence="2">
    <location>
        <begin position="171"/>
        <end position="201"/>
    </location>
</feature>
<sequence length="254" mass="27664">MAGLTADQVASLEDLRRRLSALSRNLLTLHSQFNAATRSDDLQGPFKTVASSLHELTRELSKHDDLLSRTVVFPNANYPANTASGVSEHLLATHLGLATQEWIERGQQGAKEASSAGVLSDTDRDRLWANAPRLALDEARKQRWGADYTLAEVQAGVENVTTGLRRTLVVPEDDDDEEFDEESEDDADDDVDADEDSEAMDVDSATAQTKTAATTAPSAPTMPPMDLLDLVAFTETGKTMNAALKSRLQPQNKR</sequence>
<dbReference type="VEuPathDB" id="FungiDB:AB675_3364"/>
<evidence type="ECO:0000256" key="2">
    <source>
        <dbReference type="SAM" id="MobiDB-lite"/>
    </source>
</evidence>
<feature type="compositionally biased region" description="Low complexity" evidence="2">
    <location>
        <begin position="202"/>
        <end position="219"/>
    </location>
</feature>
<protein>
    <recommendedName>
        <fullName evidence="1">Mediator of RNA polymerase II transcription subunit 8</fullName>
    </recommendedName>
    <alternativeName>
        <fullName evidence="1">Mediator complex subunit 8</fullName>
    </alternativeName>
</protein>
<comment type="subunit">
    <text evidence="1">Component of the Mediator complex.</text>
</comment>
<evidence type="ECO:0000313" key="3">
    <source>
        <dbReference type="EMBL" id="KPI39644.1"/>
    </source>
</evidence>
<dbReference type="RefSeq" id="XP_017999607.1">
    <property type="nucleotide sequence ID" value="XM_018143409.1"/>
</dbReference>
<keyword evidence="1" id="KW-0804">Transcription</keyword>
<dbReference type="GeneID" id="28735289"/>
<feature type="region of interest" description="Disordered" evidence="2">
    <location>
        <begin position="165"/>
        <end position="225"/>
    </location>
</feature>
<dbReference type="STRING" id="1664694.A0A0N1P0V5"/>
<dbReference type="OrthoDB" id="5329317at2759"/>
<keyword evidence="4" id="KW-1185">Reference proteome</keyword>
<comment type="function">
    <text evidence="1">Component of the Mediator complex, a coactivator involved in the regulated transcription of nearly all RNA polymerase II-dependent genes. Mediator functions as a bridge to convey information from gene-specific regulatory proteins to the basal RNA polymerase II transcription machinery. Mediator is recruited to promoters by direct interactions with regulatory proteins and serves as a scaffold for the assembly of a functional preinitiation complex with RNA polymerase II and the general transcription factors.</text>
</comment>
<organism evidence="3 4">
    <name type="scientific">Cyphellophora attinorum</name>
    <dbReference type="NCBI Taxonomy" id="1664694"/>
    <lineage>
        <taxon>Eukaryota</taxon>
        <taxon>Fungi</taxon>
        <taxon>Dikarya</taxon>
        <taxon>Ascomycota</taxon>
        <taxon>Pezizomycotina</taxon>
        <taxon>Eurotiomycetes</taxon>
        <taxon>Chaetothyriomycetidae</taxon>
        <taxon>Chaetothyriales</taxon>
        <taxon>Cyphellophoraceae</taxon>
        <taxon>Cyphellophora</taxon>
    </lineage>
</organism>